<dbReference type="PRINTS" id="PR01270">
    <property type="entry name" value="HDASUPER"/>
</dbReference>
<organism evidence="3 4">
    <name type="scientific">Acidiphilium acidophilum</name>
    <name type="common">Thiobacillus acidophilus</name>
    <dbReference type="NCBI Taxonomy" id="76588"/>
    <lineage>
        <taxon>Bacteria</taxon>
        <taxon>Pseudomonadati</taxon>
        <taxon>Pseudomonadota</taxon>
        <taxon>Alphaproteobacteria</taxon>
        <taxon>Acetobacterales</taxon>
        <taxon>Acidocellaceae</taxon>
        <taxon>Acidiphilium</taxon>
    </lineage>
</organism>
<accession>A0AAW9DQ08</accession>
<dbReference type="InterPro" id="IPR000286">
    <property type="entry name" value="HDACs"/>
</dbReference>
<feature type="domain" description="Histone deacetylase" evidence="2">
    <location>
        <begin position="20"/>
        <end position="306"/>
    </location>
</feature>
<dbReference type="InterPro" id="IPR037138">
    <property type="entry name" value="His_deacetylse_dom_sf"/>
</dbReference>
<name>A0AAW9DQ08_ACIAO</name>
<dbReference type="InterPro" id="IPR023696">
    <property type="entry name" value="Ureohydrolase_dom_sf"/>
</dbReference>
<dbReference type="EMBL" id="JAWXYB010000018">
    <property type="protein sequence ID" value="MDX5931274.1"/>
    <property type="molecule type" value="Genomic_DNA"/>
</dbReference>
<comment type="caution">
    <text evidence="3">The sequence shown here is derived from an EMBL/GenBank/DDBJ whole genome shotgun (WGS) entry which is preliminary data.</text>
</comment>
<dbReference type="Gene3D" id="3.40.800.20">
    <property type="entry name" value="Histone deacetylase domain"/>
    <property type="match status" value="1"/>
</dbReference>
<evidence type="ECO:0000256" key="1">
    <source>
        <dbReference type="ARBA" id="ARBA00005947"/>
    </source>
</evidence>
<dbReference type="InterPro" id="IPR023801">
    <property type="entry name" value="His_deacetylse_dom"/>
</dbReference>
<dbReference type="Proteomes" id="UP001279553">
    <property type="component" value="Unassembled WGS sequence"/>
</dbReference>
<dbReference type="PANTHER" id="PTHR10625">
    <property type="entry name" value="HISTONE DEACETYLASE HDAC1-RELATED"/>
    <property type="match status" value="1"/>
</dbReference>
<proteinExistence type="inferred from homology"/>
<comment type="similarity">
    <text evidence="1">Belongs to the histone deacetylase family.</text>
</comment>
<gene>
    <name evidence="3" type="ORF">SIL87_10900</name>
</gene>
<reference evidence="3 4" key="1">
    <citation type="submission" date="2023-11" db="EMBL/GenBank/DDBJ databases">
        <title>MicrobeMod: A computational toolkit for identifying prokaryotic methylation and restriction-modification with nanopore sequencing.</title>
        <authorList>
            <person name="Crits-Christoph A."/>
            <person name="Kang S.C."/>
            <person name="Lee H."/>
            <person name="Ostrov N."/>
        </authorList>
    </citation>
    <scope>NUCLEOTIDE SEQUENCE [LARGE SCALE GENOMIC DNA]</scope>
    <source>
        <strain evidence="3 4">DSMZ 700</strain>
    </source>
</reference>
<dbReference type="Pfam" id="PF00850">
    <property type="entry name" value="Hist_deacetyl"/>
    <property type="match status" value="1"/>
</dbReference>
<protein>
    <submittedName>
        <fullName evidence="3">Histone deacetylase family protein</fullName>
    </submittedName>
</protein>
<evidence type="ECO:0000313" key="4">
    <source>
        <dbReference type="Proteomes" id="UP001279553"/>
    </source>
</evidence>
<dbReference type="GO" id="GO:0004407">
    <property type="term" value="F:histone deacetylase activity"/>
    <property type="evidence" value="ECO:0007669"/>
    <property type="project" value="TreeGrafter"/>
</dbReference>
<dbReference type="PANTHER" id="PTHR10625:SF10">
    <property type="entry name" value="HISTONE DEACETYLASE HDAC1"/>
    <property type="match status" value="1"/>
</dbReference>
<evidence type="ECO:0000259" key="2">
    <source>
        <dbReference type="Pfam" id="PF00850"/>
    </source>
</evidence>
<dbReference type="AlphaFoldDB" id="A0AAW9DQ08"/>
<sequence>MPVALITHPDCFDHDPGPYHPESPARLRAVLAALELPEFQPLLREAAPEAPESALRGVHSDEYVDAMLALTPEPDERIHLDADTIASAGTLRAALRSAGGAMRGVDAVLEGWARCAFVATRPPGHHAEPARAMGFCLFGNAAIAANHARSHGLRRIAVVDFDVHHGNGTQAMFENDPDLFYASSHQFPCYPGTGRPDERGIAGNVVNAPLDPESGSAEFRAAWQTILIPALDAFAPELLIISAGFDAHKADPLAQIHVETDDFAWLTAALMDVADRHCGGRVVSLLEGGYDLDALAASAAAHVRTLMRI</sequence>
<keyword evidence="4" id="KW-1185">Reference proteome</keyword>
<dbReference type="CDD" id="cd11599">
    <property type="entry name" value="HDAC_classII_2"/>
    <property type="match status" value="1"/>
</dbReference>
<dbReference type="RefSeq" id="WP_319614198.1">
    <property type="nucleotide sequence ID" value="NZ_JAWXYB010000018.1"/>
</dbReference>
<dbReference type="GO" id="GO:0040029">
    <property type="term" value="P:epigenetic regulation of gene expression"/>
    <property type="evidence" value="ECO:0007669"/>
    <property type="project" value="TreeGrafter"/>
</dbReference>
<dbReference type="SUPFAM" id="SSF52768">
    <property type="entry name" value="Arginase/deacetylase"/>
    <property type="match status" value="1"/>
</dbReference>
<evidence type="ECO:0000313" key="3">
    <source>
        <dbReference type="EMBL" id="MDX5931274.1"/>
    </source>
</evidence>